<feature type="transmembrane region" description="Helical" evidence="7">
    <location>
        <begin position="20"/>
        <end position="41"/>
    </location>
</feature>
<accession>E8MZP1</accession>
<dbReference type="Gene3D" id="3.30.450.20">
    <property type="entry name" value="PAS domain"/>
    <property type="match status" value="1"/>
</dbReference>
<dbReference type="SUPFAM" id="SSF158472">
    <property type="entry name" value="HAMP domain-like"/>
    <property type="match status" value="1"/>
</dbReference>
<dbReference type="GO" id="GO:0052621">
    <property type="term" value="F:diguanylate cyclase activity"/>
    <property type="evidence" value="ECO:0007669"/>
    <property type="project" value="TreeGrafter"/>
</dbReference>
<dbReference type="CDD" id="cd18774">
    <property type="entry name" value="PDC2_HK_sensor"/>
    <property type="match status" value="1"/>
</dbReference>
<dbReference type="PANTHER" id="PTHR45138">
    <property type="entry name" value="REGULATORY COMPONENTS OF SENSORY TRANSDUCTION SYSTEM"/>
    <property type="match status" value="1"/>
</dbReference>
<evidence type="ECO:0000259" key="9">
    <source>
        <dbReference type="PROSITE" id="PS50887"/>
    </source>
</evidence>
<name>E8MZP1_ANATU</name>
<dbReference type="GO" id="GO:0005886">
    <property type="term" value="C:plasma membrane"/>
    <property type="evidence" value="ECO:0007669"/>
    <property type="project" value="UniProtKB-SubCell"/>
</dbReference>
<proteinExistence type="predicted"/>
<dbReference type="STRING" id="926569.ANT_25630"/>
<dbReference type="KEGG" id="atm:ANT_25630"/>
<dbReference type="InterPro" id="IPR029787">
    <property type="entry name" value="Nucleotide_cyclase"/>
</dbReference>
<keyword evidence="3 7" id="KW-0812">Transmembrane</keyword>
<dbReference type="Gene3D" id="6.10.340.10">
    <property type="match status" value="1"/>
</dbReference>
<dbReference type="SMART" id="SM00304">
    <property type="entry name" value="HAMP"/>
    <property type="match status" value="1"/>
</dbReference>
<dbReference type="NCBIfam" id="TIGR00254">
    <property type="entry name" value="GGDEF"/>
    <property type="match status" value="1"/>
</dbReference>
<dbReference type="PROSITE" id="PS50887">
    <property type="entry name" value="GGDEF"/>
    <property type="match status" value="1"/>
</dbReference>
<dbReference type="SUPFAM" id="SSF55073">
    <property type="entry name" value="Nucleotide cyclase"/>
    <property type="match status" value="1"/>
</dbReference>
<dbReference type="AlphaFoldDB" id="E8MZP1"/>
<dbReference type="SUPFAM" id="SSF55781">
    <property type="entry name" value="GAF domain-like"/>
    <property type="match status" value="1"/>
</dbReference>
<evidence type="ECO:0000259" key="8">
    <source>
        <dbReference type="PROSITE" id="PS50885"/>
    </source>
</evidence>
<organism evidence="10 11">
    <name type="scientific">Anaerolinea thermophila (strain DSM 14523 / JCM 11388 / NBRC 100420 / UNI-1)</name>
    <dbReference type="NCBI Taxonomy" id="926569"/>
    <lineage>
        <taxon>Bacteria</taxon>
        <taxon>Bacillati</taxon>
        <taxon>Chloroflexota</taxon>
        <taxon>Anaerolineae</taxon>
        <taxon>Anaerolineales</taxon>
        <taxon>Anaerolineaceae</taxon>
        <taxon>Anaerolinea</taxon>
    </lineage>
</organism>
<dbReference type="GO" id="GO:0007165">
    <property type="term" value="P:signal transduction"/>
    <property type="evidence" value="ECO:0007669"/>
    <property type="project" value="InterPro"/>
</dbReference>
<feature type="domain" description="HAMP" evidence="8">
    <location>
        <begin position="302"/>
        <end position="354"/>
    </location>
</feature>
<evidence type="ECO:0000256" key="4">
    <source>
        <dbReference type="ARBA" id="ARBA00022989"/>
    </source>
</evidence>
<evidence type="ECO:0000256" key="2">
    <source>
        <dbReference type="ARBA" id="ARBA00022475"/>
    </source>
</evidence>
<evidence type="ECO:0000256" key="6">
    <source>
        <dbReference type="SAM" id="Coils"/>
    </source>
</evidence>
<dbReference type="PANTHER" id="PTHR45138:SF9">
    <property type="entry name" value="DIGUANYLATE CYCLASE DGCM-RELATED"/>
    <property type="match status" value="1"/>
</dbReference>
<dbReference type="InterPro" id="IPR003660">
    <property type="entry name" value="HAMP_dom"/>
</dbReference>
<dbReference type="HOGENOM" id="CLU_370756_0_0_0"/>
<dbReference type="RefSeq" id="WP_013560944.1">
    <property type="nucleotide sequence ID" value="NC_014960.1"/>
</dbReference>
<dbReference type="Proteomes" id="UP000008922">
    <property type="component" value="Chromosome"/>
</dbReference>
<dbReference type="CDD" id="cd18773">
    <property type="entry name" value="PDC1_HK_sensor"/>
    <property type="match status" value="1"/>
</dbReference>
<dbReference type="eggNOG" id="COG3850">
    <property type="taxonomic scope" value="Bacteria"/>
</dbReference>
<dbReference type="CDD" id="cd01949">
    <property type="entry name" value="GGDEF"/>
    <property type="match status" value="1"/>
</dbReference>
<keyword evidence="2" id="KW-1003">Cell membrane</keyword>
<dbReference type="PROSITE" id="PS50885">
    <property type="entry name" value="HAMP"/>
    <property type="match status" value="1"/>
</dbReference>
<keyword evidence="5 7" id="KW-0472">Membrane</keyword>
<feature type="domain" description="GGDEF" evidence="9">
    <location>
        <begin position="618"/>
        <end position="750"/>
    </location>
</feature>
<evidence type="ECO:0000313" key="11">
    <source>
        <dbReference type="Proteomes" id="UP000008922"/>
    </source>
</evidence>
<evidence type="ECO:0000256" key="3">
    <source>
        <dbReference type="ARBA" id="ARBA00022692"/>
    </source>
</evidence>
<evidence type="ECO:0008006" key="12">
    <source>
        <dbReference type="Google" id="ProtNLM"/>
    </source>
</evidence>
<evidence type="ECO:0000256" key="5">
    <source>
        <dbReference type="ARBA" id="ARBA00023136"/>
    </source>
</evidence>
<evidence type="ECO:0000313" key="10">
    <source>
        <dbReference type="EMBL" id="BAJ64589.1"/>
    </source>
</evidence>
<feature type="coiled-coil region" evidence="6">
    <location>
        <begin position="346"/>
        <end position="419"/>
    </location>
</feature>
<keyword evidence="6" id="KW-0175">Coiled coil</keyword>
<dbReference type="InterPro" id="IPR050469">
    <property type="entry name" value="Diguanylate_Cyclase"/>
</dbReference>
<dbReference type="Pfam" id="PF02743">
    <property type="entry name" value="dCache_1"/>
    <property type="match status" value="1"/>
</dbReference>
<keyword evidence="4 7" id="KW-1133">Transmembrane helix</keyword>
<feature type="transmembrane region" description="Helical" evidence="7">
    <location>
        <begin position="277"/>
        <end position="300"/>
    </location>
</feature>
<evidence type="ECO:0000256" key="1">
    <source>
        <dbReference type="ARBA" id="ARBA00004651"/>
    </source>
</evidence>
<dbReference type="Pfam" id="PF00990">
    <property type="entry name" value="GGDEF"/>
    <property type="match status" value="1"/>
</dbReference>
<dbReference type="InParanoid" id="E8MZP1"/>
<dbReference type="SMART" id="SM00267">
    <property type="entry name" value="GGDEF"/>
    <property type="match status" value="1"/>
</dbReference>
<keyword evidence="11" id="KW-1185">Reference proteome</keyword>
<dbReference type="eggNOG" id="COG2199">
    <property type="taxonomic scope" value="Bacteria"/>
</dbReference>
<gene>
    <name evidence="10" type="ordered locus">ANT_25630</name>
</gene>
<reference evidence="10 11" key="1">
    <citation type="submission" date="2010-12" db="EMBL/GenBank/DDBJ databases">
        <title>Whole genome sequence of Anaerolinea thermophila UNI-1.</title>
        <authorList>
            <person name="Narita-Yamada S."/>
            <person name="Kishi E."/>
            <person name="Watanabe Y."/>
            <person name="Takasaki K."/>
            <person name="Ankai A."/>
            <person name="Oguchi A."/>
            <person name="Fukui S."/>
            <person name="Takahashi M."/>
            <person name="Yashiro I."/>
            <person name="Hosoyama A."/>
            <person name="Sekiguchi Y."/>
            <person name="Hanada S."/>
            <person name="Fujita N."/>
        </authorList>
    </citation>
    <scope>NUCLEOTIDE SEQUENCE [LARGE SCALE GENOMIC DNA]</scope>
    <source>
        <strain evidence="11">DSM 14523 / JCM 11388 / NBRC 100420 / UNI-1</strain>
    </source>
</reference>
<dbReference type="InterPro" id="IPR000160">
    <property type="entry name" value="GGDEF_dom"/>
</dbReference>
<protein>
    <recommendedName>
        <fullName evidence="12">Diguanylate cyclase</fullName>
    </recommendedName>
</protein>
<dbReference type="eggNOG" id="COG4191">
    <property type="taxonomic scope" value="Bacteria"/>
</dbReference>
<evidence type="ECO:0000256" key="7">
    <source>
        <dbReference type="SAM" id="Phobius"/>
    </source>
</evidence>
<dbReference type="OrthoDB" id="9783388at2"/>
<dbReference type="Gene3D" id="3.30.70.270">
    <property type="match status" value="1"/>
</dbReference>
<comment type="subcellular location">
    <subcellularLocation>
        <location evidence="1">Cell membrane</location>
        <topology evidence="1">Multi-pass membrane protein</topology>
    </subcellularLocation>
</comment>
<sequence length="750" mass="85319">MRLRVLPPPFYRSLRLQMMAWLGTLLLVVFVVMGYLIYTFLRMHQESLWSAHLQDINRQAVSNIESYLRVYERALRTLSVLNPQDEHTFAAAQQILKEYTAFKEIVWVDEAGRVILHEASGAPIMGNLFTVRQSLWFQTALRGERYLSGAQPVENEGFILLMALPGERGGVLAGVISLDTLQHGVKPYSSDPLVNTWIVDQNGEILVHPDLDWIRVSIREKPLYVGLNLKGAVGWSGRVTGLRGEEVLLVAAPVGETSWIVFSEVPFSRVRSASWQAVFVLGVGILMFIIGIAFWSRWYLKLLIFTPLSNLRQAIGQMERGECNINLNLDREDELGDLASAFQTMFQQIQEREAQLEERHQALELETARRKHAMLELQRMAEQLEERVKVRTAELEREIAERRQTEQELRLNLQRLELLNRLLNVHNPENMLEEMCRVLAQALNASLTLLLIREHSNARLQVRGAFLQGEASLMERMDQQSDALFRVFHGNHNRVSSIAISRLDSQPPFLSELVNLQVEHLLLLRQTPAGAAEAFLVVGRGRHQPFEPVEIQTLEVVASGVLQVIELALLYASLNDELTERRRIETLLVHQNTRDTLTGLYNRRVFEERIGYRAPHTMPVCLIVLDLDHLKRVNDTFGHTSGDEYIRLVAQAIQASVRSEDMAARIGGDEFVVILNGADESAGEAVMQRIQESLQSMLDPQNPVARMVRVSMGLAVSQPGEPLLETYRRADTAMYAQKQAHRREETADYL</sequence>
<dbReference type="InterPro" id="IPR033479">
    <property type="entry name" value="dCache_1"/>
</dbReference>
<dbReference type="Pfam" id="PF00672">
    <property type="entry name" value="HAMP"/>
    <property type="match status" value="1"/>
</dbReference>
<dbReference type="EMBL" id="AP012029">
    <property type="protein sequence ID" value="BAJ64589.1"/>
    <property type="molecule type" value="Genomic_DNA"/>
</dbReference>
<dbReference type="CDD" id="cd06225">
    <property type="entry name" value="HAMP"/>
    <property type="match status" value="1"/>
</dbReference>
<dbReference type="InterPro" id="IPR043128">
    <property type="entry name" value="Rev_trsase/Diguanyl_cyclase"/>
</dbReference>